<dbReference type="AlphaFoldDB" id="A0A1J9Q0T4"/>
<evidence type="ECO:0000256" key="2">
    <source>
        <dbReference type="SAM" id="SignalP"/>
    </source>
</evidence>
<feature type="non-terminal residue" evidence="3">
    <location>
        <position position="214"/>
    </location>
</feature>
<keyword evidence="4" id="KW-1185">Reference proteome</keyword>
<dbReference type="VEuPathDB" id="FungiDB:AJ78_09030"/>
<feature type="signal peptide" evidence="2">
    <location>
        <begin position="1"/>
        <end position="19"/>
    </location>
</feature>
<comment type="caution">
    <text evidence="3">The sequence shown here is derived from an EMBL/GenBank/DDBJ whole genome shotgun (WGS) entry which is preliminary data.</text>
</comment>
<feature type="chain" id="PRO_5012227688" evidence="2">
    <location>
        <begin position="20"/>
        <end position="214"/>
    </location>
</feature>
<protein>
    <submittedName>
        <fullName evidence="3">Uncharacterized protein</fullName>
    </submittedName>
</protein>
<gene>
    <name evidence="3" type="ORF">AJ78_09030</name>
</gene>
<dbReference type="PANTHER" id="PTHR38123:SF6">
    <property type="entry name" value="CELL WALL SERINE-THREONINE-RICH GALACTOMANNOPROTEIN MP1 (AFU_ORTHOLOGUE AFUA_4G03240)"/>
    <property type="match status" value="1"/>
</dbReference>
<keyword evidence="2" id="KW-0732">Signal</keyword>
<dbReference type="Proteomes" id="UP000182235">
    <property type="component" value="Unassembled WGS sequence"/>
</dbReference>
<proteinExistence type="predicted"/>
<evidence type="ECO:0000313" key="3">
    <source>
        <dbReference type="EMBL" id="OJD09564.1"/>
    </source>
</evidence>
<dbReference type="Gene3D" id="1.20.1280.140">
    <property type="match status" value="1"/>
</dbReference>
<organism evidence="3 4">
    <name type="scientific">Emergomyces pasteurianus Ep9510</name>
    <dbReference type="NCBI Taxonomy" id="1447872"/>
    <lineage>
        <taxon>Eukaryota</taxon>
        <taxon>Fungi</taxon>
        <taxon>Dikarya</taxon>
        <taxon>Ascomycota</taxon>
        <taxon>Pezizomycotina</taxon>
        <taxon>Eurotiomycetes</taxon>
        <taxon>Eurotiomycetidae</taxon>
        <taxon>Onygenales</taxon>
        <taxon>Ajellomycetaceae</taxon>
        <taxon>Emergomyces</taxon>
    </lineage>
</organism>
<dbReference type="EMBL" id="LGRN01001335">
    <property type="protein sequence ID" value="OJD09564.1"/>
    <property type="molecule type" value="Genomic_DNA"/>
</dbReference>
<evidence type="ECO:0000313" key="4">
    <source>
        <dbReference type="Proteomes" id="UP000182235"/>
    </source>
</evidence>
<evidence type="ECO:0000256" key="1">
    <source>
        <dbReference type="SAM" id="MobiDB-lite"/>
    </source>
</evidence>
<name>A0A1J9Q0T4_9EURO</name>
<reference evidence="3 4" key="1">
    <citation type="submission" date="2015-07" db="EMBL/GenBank/DDBJ databases">
        <title>Emmonsia species relationships and genome sequence.</title>
        <authorList>
            <consortium name="The Broad Institute Genomics Platform"/>
            <person name="Cuomo C.A."/>
            <person name="Munoz J.F."/>
            <person name="Imamovic A."/>
            <person name="Priest M.E."/>
            <person name="Young S."/>
            <person name="Clay O.K."/>
            <person name="McEwen J.G."/>
        </authorList>
    </citation>
    <scope>NUCLEOTIDE SEQUENCE [LARGE SCALE GENOMIC DNA]</scope>
    <source>
        <strain evidence="3 4">UAMH 9510</strain>
    </source>
</reference>
<dbReference type="PANTHER" id="PTHR38123">
    <property type="entry name" value="CELL WALL SERINE-THREONINE-RICH GALACTOMANNOPROTEIN MP1 (AFU_ORTHOLOGUE AFUA_4G03240)"/>
    <property type="match status" value="1"/>
</dbReference>
<dbReference type="GO" id="GO:0005576">
    <property type="term" value="C:extracellular region"/>
    <property type="evidence" value="ECO:0007669"/>
    <property type="project" value="TreeGrafter"/>
</dbReference>
<accession>A0A1J9Q0T4</accession>
<feature type="compositionally biased region" description="Low complexity" evidence="1">
    <location>
        <begin position="176"/>
        <end position="214"/>
    </location>
</feature>
<feature type="region of interest" description="Disordered" evidence="1">
    <location>
        <begin position="174"/>
        <end position="214"/>
    </location>
</feature>
<sequence length="214" mass="23388">MKIATAFIIVLSFTLDVVSKSVFIKRDIGAYLDALDSINEPMQNLADALQRRDLANVLHLFPIVDDAVRRGIQKLRLEPIVSHDEALMLRVTLSGLVDTTEFMINILVDFRQDIIMAGLRGPITQYLLRLLDGFQNLGAILVASVPSELRVLIEELRLRLLALIHKGIDALPPPETSTTISPTTFTSSTSATTSSMTSTSSTSAITTSTTSMTT</sequence>